<dbReference type="InterPro" id="IPR005031">
    <property type="entry name" value="COQ10_START"/>
</dbReference>
<dbReference type="RefSeq" id="WP_189068574.1">
    <property type="nucleotide sequence ID" value="NZ_BMPE01000003.1"/>
</dbReference>
<dbReference type="Pfam" id="PF03364">
    <property type="entry name" value="Polyketide_cyc"/>
    <property type="match status" value="1"/>
</dbReference>
<dbReference type="PANTHER" id="PTHR33824:SF7">
    <property type="entry name" value="POLYKETIDE CYCLASE_DEHYDRASE AND LIPID TRANSPORT SUPERFAMILY PROTEIN"/>
    <property type="match status" value="1"/>
</dbReference>
<feature type="region of interest" description="Disordered" evidence="1">
    <location>
        <begin position="1"/>
        <end position="32"/>
    </location>
</feature>
<feature type="region of interest" description="Disordered" evidence="1">
    <location>
        <begin position="235"/>
        <end position="255"/>
    </location>
</feature>
<dbReference type="Gene3D" id="3.30.530.20">
    <property type="match status" value="1"/>
</dbReference>
<dbReference type="InterPro" id="IPR047137">
    <property type="entry name" value="ORF3"/>
</dbReference>
<evidence type="ECO:0000313" key="4">
    <source>
        <dbReference type="Proteomes" id="UP000604341"/>
    </source>
</evidence>
<reference evidence="4" key="1">
    <citation type="journal article" date="2019" name="Int. J. Syst. Evol. Microbiol.">
        <title>The Global Catalogue of Microorganisms (GCM) 10K type strain sequencing project: providing services to taxonomists for standard genome sequencing and annotation.</title>
        <authorList>
            <consortium name="The Broad Institute Genomics Platform"/>
            <consortium name="The Broad Institute Genome Sequencing Center for Infectious Disease"/>
            <person name="Wu L."/>
            <person name="Ma J."/>
        </authorList>
    </citation>
    <scope>NUCLEOTIDE SEQUENCE [LARGE SCALE GENOMIC DNA]</scope>
    <source>
        <strain evidence="4">JCM 19173</strain>
    </source>
</reference>
<keyword evidence="4" id="KW-1185">Reference proteome</keyword>
<evidence type="ECO:0000313" key="3">
    <source>
        <dbReference type="EMBL" id="GGK99394.1"/>
    </source>
</evidence>
<protein>
    <submittedName>
        <fullName evidence="3">Cyclase</fullName>
    </submittedName>
</protein>
<comment type="caution">
    <text evidence="3">The sequence shown here is derived from an EMBL/GenBank/DDBJ whole genome shotgun (WGS) entry which is preliminary data.</text>
</comment>
<dbReference type="InterPro" id="IPR023393">
    <property type="entry name" value="START-like_dom_sf"/>
</dbReference>
<proteinExistence type="predicted"/>
<accession>A0ABQ2FHK2</accession>
<feature type="domain" description="Coenzyme Q-binding protein COQ10 START" evidence="2">
    <location>
        <begin position="103"/>
        <end position="226"/>
    </location>
</feature>
<feature type="compositionally biased region" description="Polar residues" evidence="1">
    <location>
        <begin position="16"/>
        <end position="31"/>
    </location>
</feature>
<name>A0ABQ2FHK2_9DEIO</name>
<dbReference type="PANTHER" id="PTHR33824">
    <property type="entry name" value="POLYKETIDE CYCLASE/DEHYDRASE AND LIPID TRANSPORT SUPERFAMILY PROTEIN"/>
    <property type="match status" value="1"/>
</dbReference>
<dbReference type="SUPFAM" id="SSF55961">
    <property type="entry name" value="Bet v1-like"/>
    <property type="match status" value="1"/>
</dbReference>
<evidence type="ECO:0000256" key="1">
    <source>
        <dbReference type="SAM" id="MobiDB-lite"/>
    </source>
</evidence>
<sequence length="255" mass="26728">MSDDRPVPASPDASDPTPQSDELGTNDTGAQLPTLERSVMGSVGVALMGAGLRSGRPLQKLVLGTVGAGLAAMAATGRNPLATALKIRQTPQGEVLVGDAVTIGRPAEQLYGVWRDLSGLPRLMTHLQSVEVLDERRSRWTVTAPTGTVSWEAEITADEPGRRLAWAALPGAAIENHGEVLFRPAAGDRGTEVVVRLAYRPPAGSAGAVAARLLGEEPAQQLRDDLMRFKREQELGFAPTTEGQSSGRAAQGGLA</sequence>
<gene>
    <name evidence="3" type="ORF">GCM10010844_16990</name>
</gene>
<dbReference type="CDD" id="cd07817">
    <property type="entry name" value="SRPBCC_8"/>
    <property type="match status" value="1"/>
</dbReference>
<organism evidence="3 4">
    <name type="scientific">Deinococcus radiotolerans</name>
    <dbReference type="NCBI Taxonomy" id="1309407"/>
    <lineage>
        <taxon>Bacteria</taxon>
        <taxon>Thermotogati</taxon>
        <taxon>Deinococcota</taxon>
        <taxon>Deinococci</taxon>
        <taxon>Deinococcales</taxon>
        <taxon>Deinococcaceae</taxon>
        <taxon>Deinococcus</taxon>
    </lineage>
</organism>
<evidence type="ECO:0000259" key="2">
    <source>
        <dbReference type="Pfam" id="PF03364"/>
    </source>
</evidence>
<dbReference type="EMBL" id="BMPE01000003">
    <property type="protein sequence ID" value="GGK99394.1"/>
    <property type="molecule type" value="Genomic_DNA"/>
</dbReference>
<dbReference type="Proteomes" id="UP000604341">
    <property type="component" value="Unassembled WGS sequence"/>
</dbReference>